<dbReference type="EMBL" id="JAODBU010000004">
    <property type="protein sequence ID" value="MCT7398395.1"/>
    <property type="molecule type" value="Genomic_DNA"/>
</dbReference>
<keyword evidence="2" id="KW-1185">Reference proteome</keyword>
<proteinExistence type="predicted"/>
<dbReference type="RefSeq" id="WP_147339829.1">
    <property type="nucleotide sequence ID" value="NZ_JAODBU010000004.1"/>
</dbReference>
<reference evidence="1" key="1">
    <citation type="submission" date="2022-09" db="EMBL/GenBank/DDBJ databases">
        <title>Eubacterium sp. LFL-14 isolated from human feces.</title>
        <authorList>
            <person name="Liu F."/>
        </authorList>
    </citation>
    <scope>NUCLEOTIDE SEQUENCE</scope>
    <source>
        <strain evidence="1">LFL-14</strain>
    </source>
</reference>
<accession>A0ABT2LYM8</accession>
<comment type="caution">
    <text evidence="1">The sequence shown here is derived from an EMBL/GenBank/DDBJ whole genome shotgun (WGS) entry which is preliminary data.</text>
</comment>
<name>A0ABT2LYM8_9FIRM</name>
<organism evidence="1 2">
    <name type="scientific">Eubacterium album</name>
    <dbReference type="NCBI Taxonomy" id="2978477"/>
    <lineage>
        <taxon>Bacteria</taxon>
        <taxon>Bacillati</taxon>
        <taxon>Bacillota</taxon>
        <taxon>Clostridia</taxon>
        <taxon>Eubacteriales</taxon>
        <taxon>Eubacteriaceae</taxon>
        <taxon>Eubacterium</taxon>
    </lineage>
</organism>
<sequence length="67" mass="7095">MVDSSITMENVEIEDTSTVVRLYAQKVNMKNVVSGTMQLSASNGIVDNAKITSTSAASFAALTINLL</sequence>
<evidence type="ECO:0000313" key="1">
    <source>
        <dbReference type="EMBL" id="MCT7398395.1"/>
    </source>
</evidence>
<evidence type="ECO:0000313" key="2">
    <source>
        <dbReference type="Proteomes" id="UP001431199"/>
    </source>
</evidence>
<protein>
    <submittedName>
        <fullName evidence="1">Uncharacterized protein</fullName>
    </submittedName>
</protein>
<gene>
    <name evidence="1" type="ORF">N5B56_04735</name>
</gene>
<dbReference type="Proteomes" id="UP001431199">
    <property type="component" value="Unassembled WGS sequence"/>
</dbReference>